<dbReference type="SUPFAM" id="SSF48452">
    <property type="entry name" value="TPR-like"/>
    <property type="match status" value="1"/>
</dbReference>
<accession>A0A916NI63</accession>
<evidence type="ECO:0000256" key="3">
    <source>
        <dbReference type="ARBA" id="ARBA00023237"/>
    </source>
</evidence>
<dbReference type="InterPro" id="IPR019734">
    <property type="entry name" value="TPR_rpt"/>
</dbReference>
<evidence type="ECO:0000256" key="7">
    <source>
        <dbReference type="SAM" id="SignalP"/>
    </source>
</evidence>
<evidence type="ECO:0000313" key="10">
    <source>
        <dbReference type="Proteomes" id="UP000683507"/>
    </source>
</evidence>
<evidence type="ECO:0000256" key="6">
    <source>
        <dbReference type="SAM" id="MobiDB-lite"/>
    </source>
</evidence>
<dbReference type="PANTHER" id="PTHR30329">
    <property type="entry name" value="STATOR ELEMENT OF FLAGELLAR MOTOR COMPLEX"/>
    <property type="match status" value="1"/>
</dbReference>
<dbReference type="PROSITE" id="PS51123">
    <property type="entry name" value="OMPA_2"/>
    <property type="match status" value="1"/>
</dbReference>
<keyword evidence="7" id="KW-0732">Signal</keyword>
<dbReference type="RefSeq" id="WP_258542370.1">
    <property type="nucleotide sequence ID" value="NZ_OU015584.1"/>
</dbReference>
<dbReference type="InterPro" id="IPR011042">
    <property type="entry name" value="6-blade_b-propeller_TolB-like"/>
</dbReference>
<dbReference type="SUPFAM" id="SSF103088">
    <property type="entry name" value="OmpA-like"/>
    <property type="match status" value="1"/>
</dbReference>
<evidence type="ECO:0000256" key="4">
    <source>
        <dbReference type="PROSITE-ProRule" id="PRU00339"/>
    </source>
</evidence>
<dbReference type="InterPro" id="IPR011990">
    <property type="entry name" value="TPR-like_helical_dom_sf"/>
</dbReference>
<dbReference type="PANTHER" id="PTHR30329:SF21">
    <property type="entry name" value="LIPOPROTEIN YIAD-RELATED"/>
    <property type="match status" value="1"/>
</dbReference>
<evidence type="ECO:0000256" key="2">
    <source>
        <dbReference type="ARBA" id="ARBA00023136"/>
    </source>
</evidence>
<protein>
    <submittedName>
        <fullName evidence="9">Peptidoglycan-associated lipoprotein</fullName>
    </submittedName>
</protein>
<organism evidence="9 10">
    <name type="scientific">Parvicella tangerina</name>
    <dbReference type="NCBI Taxonomy" id="2829795"/>
    <lineage>
        <taxon>Bacteria</taxon>
        <taxon>Pseudomonadati</taxon>
        <taxon>Bacteroidota</taxon>
        <taxon>Flavobacteriia</taxon>
        <taxon>Flavobacteriales</taxon>
        <taxon>Parvicellaceae</taxon>
        <taxon>Parvicella</taxon>
    </lineage>
</organism>
<dbReference type="Pfam" id="PF00691">
    <property type="entry name" value="OmpA"/>
    <property type="match status" value="1"/>
</dbReference>
<dbReference type="Pfam" id="PF07676">
    <property type="entry name" value="PD40"/>
    <property type="match status" value="2"/>
</dbReference>
<feature type="signal peptide" evidence="7">
    <location>
        <begin position="1"/>
        <end position="21"/>
    </location>
</feature>
<evidence type="ECO:0000313" key="9">
    <source>
        <dbReference type="EMBL" id="CAG5083284.1"/>
    </source>
</evidence>
<sequence>MKKVRLSIVTALFFIGSVSFAQDVEFKASNFKDNKDEFKVAEEHFEKGEEFLELGNEAIYAVLDPGNNFHAALKEFQIAYDFNPKSALLNFYMGNAYLYTNEKYKAKKYLDEAYKLNPEVDDFLDFYRGMAEQLDMNFGEAIKLYKKFENNSKSKQIESLGRMLKQRINECESGQELVAKPRRVWVDNMKTLNSPQDDYSPCITTDGTSIMITSRRPNGHTPDEVGNYDGDIYMSEMKNGKWTAPKNAGEPLSTTDDETASMLSYDGTKLLTFKSEGEDYNIYQSELDGANWTKPEIMHRSVNTIANQTYASLAPNRRRLYIITDKKTGGMSKGTDVYELSLMNNSRTEYGSAVTVGIEVNTKFNEGSVYIHPTGDFMFFCSEGHNSMGGYDIFVSEYKQGQWQEPENLGYPINTPYDDYFFAMTASEKYAYIASNREGGQGGLDIYKVTFWGDPKEQNATTEDYLLASIANPIKEVQIEKEVKVDKKALTVFKGKTIDALTGKAVEAEIDITDNATGKVIETFTTNSATGKFLLSLTAGKNYGIAVKAPGYLFHSENFDVVEPTGFNMVNKVIELKNIKKGSKIALRNIFFDSGKSDLKPESNTELDRLVKLLKDVPSLVIEISGHTDNVGSESMNAKLSQARADAVVSYLIGKGIKKDRLESKGYGSSQPVASNSTAEGRQQNRRTEFEILAN</sequence>
<evidence type="ECO:0000256" key="1">
    <source>
        <dbReference type="ARBA" id="ARBA00004442"/>
    </source>
</evidence>
<dbReference type="InterPro" id="IPR036737">
    <property type="entry name" value="OmpA-like_sf"/>
</dbReference>
<proteinExistence type="predicted"/>
<dbReference type="Gene3D" id="2.120.10.30">
    <property type="entry name" value="TolB, C-terminal domain"/>
    <property type="match status" value="1"/>
</dbReference>
<dbReference type="InterPro" id="IPR006665">
    <property type="entry name" value="OmpA-like"/>
</dbReference>
<dbReference type="PROSITE" id="PS50005">
    <property type="entry name" value="TPR"/>
    <property type="match status" value="1"/>
</dbReference>
<gene>
    <name evidence="9" type="primary">pal_15</name>
    <name evidence="9" type="ORF">CRYO30217_02149</name>
</gene>
<feature type="compositionally biased region" description="Basic and acidic residues" evidence="6">
    <location>
        <begin position="686"/>
        <end position="695"/>
    </location>
</feature>
<dbReference type="InterPro" id="IPR050330">
    <property type="entry name" value="Bact_OuterMem_StrucFunc"/>
</dbReference>
<dbReference type="CDD" id="cd07185">
    <property type="entry name" value="OmpA_C-like"/>
    <property type="match status" value="1"/>
</dbReference>
<keyword evidence="2 5" id="KW-0472">Membrane</keyword>
<dbReference type="AlphaFoldDB" id="A0A916NI63"/>
<feature type="domain" description="OmpA-like" evidence="8">
    <location>
        <begin position="579"/>
        <end position="695"/>
    </location>
</feature>
<reference evidence="9" key="1">
    <citation type="submission" date="2021-04" db="EMBL/GenBank/DDBJ databases">
        <authorList>
            <person name="Rodrigo-Torres L."/>
            <person name="Arahal R. D."/>
            <person name="Lucena T."/>
        </authorList>
    </citation>
    <scope>NUCLEOTIDE SEQUENCE</scope>
    <source>
        <strain evidence="9">AS29M-1</strain>
    </source>
</reference>
<dbReference type="Gene3D" id="3.30.1330.60">
    <property type="entry name" value="OmpA-like domain"/>
    <property type="match status" value="1"/>
</dbReference>
<comment type="subcellular location">
    <subcellularLocation>
        <location evidence="1">Cell outer membrane</location>
    </subcellularLocation>
</comment>
<feature type="repeat" description="TPR" evidence="4">
    <location>
        <begin position="87"/>
        <end position="120"/>
    </location>
</feature>
<dbReference type="Proteomes" id="UP000683507">
    <property type="component" value="Chromosome"/>
</dbReference>
<keyword evidence="4" id="KW-0802">TPR repeat</keyword>
<dbReference type="InterPro" id="IPR006664">
    <property type="entry name" value="OMP_bac"/>
</dbReference>
<evidence type="ECO:0000259" key="8">
    <source>
        <dbReference type="PROSITE" id="PS51123"/>
    </source>
</evidence>
<dbReference type="SUPFAM" id="SSF82171">
    <property type="entry name" value="DPP6 N-terminal domain-like"/>
    <property type="match status" value="1"/>
</dbReference>
<name>A0A916NI63_9FLAO</name>
<feature type="region of interest" description="Disordered" evidence="6">
    <location>
        <begin position="663"/>
        <end position="695"/>
    </location>
</feature>
<dbReference type="GO" id="GO:0009279">
    <property type="term" value="C:cell outer membrane"/>
    <property type="evidence" value="ECO:0007669"/>
    <property type="project" value="UniProtKB-SubCell"/>
</dbReference>
<dbReference type="KEGG" id="ptan:CRYO30217_02149"/>
<dbReference type="EMBL" id="OU015584">
    <property type="protein sequence ID" value="CAG5083284.1"/>
    <property type="molecule type" value="Genomic_DNA"/>
</dbReference>
<dbReference type="PRINTS" id="PR01021">
    <property type="entry name" value="OMPADOMAIN"/>
</dbReference>
<feature type="chain" id="PRO_5037777960" evidence="7">
    <location>
        <begin position="22"/>
        <end position="695"/>
    </location>
</feature>
<feature type="compositionally biased region" description="Polar residues" evidence="6">
    <location>
        <begin position="667"/>
        <end position="682"/>
    </location>
</feature>
<evidence type="ECO:0000256" key="5">
    <source>
        <dbReference type="PROSITE-ProRule" id="PRU00473"/>
    </source>
</evidence>
<keyword evidence="3" id="KW-0998">Cell outer membrane</keyword>
<keyword evidence="9" id="KW-0449">Lipoprotein</keyword>
<dbReference type="InterPro" id="IPR011659">
    <property type="entry name" value="WD40"/>
</dbReference>
<keyword evidence="10" id="KW-1185">Reference proteome</keyword>
<dbReference type="Gene3D" id="1.25.40.10">
    <property type="entry name" value="Tetratricopeptide repeat domain"/>
    <property type="match status" value="1"/>
</dbReference>